<evidence type="ECO:0008006" key="3">
    <source>
        <dbReference type="Google" id="ProtNLM"/>
    </source>
</evidence>
<proteinExistence type="predicted"/>
<protein>
    <recommendedName>
        <fullName evidence="3">Exonuclease domain-containing protein</fullName>
    </recommendedName>
</protein>
<accession>A0ABR1EGC5</accession>
<keyword evidence="2" id="KW-1185">Reference proteome</keyword>
<organism evidence="1 2">
    <name type="scientific">Necator americanus</name>
    <name type="common">Human hookworm</name>
    <dbReference type="NCBI Taxonomy" id="51031"/>
    <lineage>
        <taxon>Eukaryota</taxon>
        <taxon>Metazoa</taxon>
        <taxon>Ecdysozoa</taxon>
        <taxon>Nematoda</taxon>
        <taxon>Chromadorea</taxon>
        <taxon>Rhabditida</taxon>
        <taxon>Rhabditina</taxon>
        <taxon>Rhabditomorpha</taxon>
        <taxon>Strongyloidea</taxon>
        <taxon>Ancylostomatidae</taxon>
        <taxon>Bunostominae</taxon>
        <taxon>Necator</taxon>
    </lineage>
</organism>
<name>A0ABR1EGC5_NECAM</name>
<evidence type="ECO:0000313" key="1">
    <source>
        <dbReference type="EMBL" id="KAK6761762.1"/>
    </source>
</evidence>
<dbReference type="Proteomes" id="UP001303046">
    <property type="component" value="Unassembled WGS sequence"/>
</dbReference>
<evidence type="ECO:0000313" key="2">
    <source>
        <dbReference type="Proteomes" id="UP001303046"/>
    </source>
</evidence>
<dbReference type="EMBL" id="JAVFWL010000006">
    <property type="protein sequence ID" value="KAK6761762.1"/>
    <property type="molecule type" value="Genomic_DNA"/>
</dbReference>
<gene>
    <name evidence="1" type="primary">Necator_chrX.g22896</name>
    <name evidence="1" type="ORF">RB195_022733</name>
</gene>
<sequence length="113" mass="13062">MIEIWQGYSKPMHLAFLDFEATFEYPYRRLLLSELRADGVPEKFVHLIDGTNQRATAAVRTSQIYKTIRGGNWSKTKGSIRTLPVQFRYPRHPAKNSRSVSCRHRLSIIKGTP</sequence>
<reference evidence="1 2" key="1">
    <citation type="submission" date="2023-08" db="EMBL/GenBank/DDBJ databases">
        <title>A Necator americanus chromosomal reference genome.</title>
        <authorList>
            <person name="Ilik V."/>
            <person name="Petrzelkova K.J."/>
            <person name="Pardy F."/>
            <person name="Fuh T."/>
            <person name="Niatou-Singa F.S."/>
            <person name="Gouil Q."/>
            <person name="Baker L."/>
            <person name="Ritchie M.E."/>
            <person name="Jex A.R."/>
            <person name="Gazzola D."/>
            <person name="Li H."/>
            <person name="Toshio Fujiwara R."/>
            <person name="Zhan B."/>
            <person name="Aroian R.V."/>
            <person name="Pafco B."/>
            <person name="Schwarz E.M."/>
        </authorList>
    </citation>
    <scope>NUCLEOTIDE SEQUENCE [LARGE SCALE GENOMIC DNA]</scope>
    <source>
        <strain evidence="1 2">Aroian</strain>
        <tissue evidence="1">Whole animal</tissue>
    </source>
</reference>
<comment type="caution">
    <text evidence="1">The sequence shown here is derived from an EMBL/GenBank/DDBJ whole genome shotgun (WGS) entry which is preliminary data.</text>
</comment>